<dbReference type="AlphaFoldDB" id="A0A9N9DCD4"/>
<keyword evidence="3" id="KW-1185">Reference proteome</keyword>
<feature type="non-terminal residue" evidence="2">
    <location>
        <position position="1"/>
    </location>
</feature>
<dbReference type="EMBL" id="CAJVPZ010011912">
    <property type="protein sequence ID" value="CAG8634718.1"/>
    <property type="molecule type" value="Genomic_DNA"/>
</dbReference>
<dbReference type="OrthoDB" id="2475752at2759"/>
<sequence length="75" mass="8591">CTMSTKNLESFMSTENLEPSISTENFKPSQNPLFTYDVLSFLDRDFLDNSGDNKTSTEKPDDCVFAKQYKNKHSL</sequence>
<dbReference type="Proteomes" id="UP000789396">
    <property type="component" value="Unassembled WGS sequence"/>
</dbReference>
<accession>A0A9N9DCD4</accession>
<protein>
    <submittedName>
        <fullName evidence="2">635_t:CDS:1</fullName>
    </submittedName>
</protein>
<proteinExistence type="predicted"/>
<name>A0A9N9DCD4_9GLOM</name>
<evidence type="ECO:0000256" key="1">
    <source>
        <dbReference type="SAM" id="MobiDB-lite"/>
    </source>
</evidence>
<comment type="caution">
    <text evidence="2">The sequence shown here is derived from an EMBL/GenBank/DDBJ whole genome shotgun (WGS) entry which is preliminary data.</text>
</comment>
<evidence type="ECO:0000313" key="3">
    <source>
        <dbReference type="Proteomes" id="UP000789396"/>
    </source>
</evidence>
<organism evidence="2 3">
    <name type="scientific">Racocetra fulgida</name>
    <dbReference type="NCBI Taxonomy" id="60492"/>
    <lineage>
        <taxon>Eukaryota</taxon>
        <taxon>Fungi</taxon>
        <taxon>Fungi incertae sedis</taxon>
        <taxon>Mucoromycota</taxon>
        <taxon>Glomeromycotina</taxon>
        <taxon>Glomeromycetes</taxon>
        <taxon>Diversisporales</taxon>
        <taxon>Gigasporaceae</taxon>
        <taxon>Racocetra</taxon>
    </lineage>
</organism>
<gene>
    <name evidence="2" type="ORF">RFULGI_LOCUS7852</name>
</gene>
<feature type="region of interest" description="Disordered" evidence="1">
    <location>
        <begin position="1"/>
        <end position="25"/>
    </location>
</feature>
<reference evidence="2" key="1">
    <citation type="submission" date="2021-06" db="EMBL/GenBank/DDBJ databases">
        <authorList>
            <person name="Kallberg Y."/>
            <person name="Tangrot J."/>
            <person name="Rosling A."/>
        </authorList>
    </citation>
    <scope>NUCLEOTIDE SEQUENCE</scope>
    <source>
        <strain evidence="2">IN212</strain>
    </source>
</reference>
<evidence type="ECO:0000313" key="2">
    <source>
        <dbReference type="EMBL" id="CAG8634718.1"/>
    </source>
</evidence>